<reference evidence="7 8" key="1">
    <citation type="submission" date="2018-08" db="EMBL/GenBank/DDBJ databases">
        <title>Pallidiluteibacterium maritimus gen. nov., sp. nov., isolated from coastal sediment.</title>
        <authorList>
            <person name="Zhou L.Y."/>
        </authorList>
    </citation>
    <scope>NUCLEOTIDE SEQUENCE [LARGE SCALE GENOMIC DNA]</scope>
    <source>
        <strain evidence="7 8">XSD2</strain>
    </source>
</reference>
<evidence type="ECO:0000313" key="8">
    <source>
        <dbReference type="Proteomes" id="UP000265926"/>
    </source>
</evidence>
<dbReference type="RefSeq" id="WP_119438883.1">
    <property type="nucleotide sequence ID" value="NZ_QWGR01000009.1"/>
</dbReference>
<keyword evidence="8" id="KW-1185">Reference proteome</keyword>
<dbReference type="CDD" id="cd02966">
    <property type="entry name" value="TlpA_like_family"/>
    <property type="match status" value="1"/>
</dbReference>
<dbReference type="GO" id="GO:0017004">
    <property type="term" value="P:cytochrome complex assembly"/>
    <property type="evidence" value="ECO:0007669"/>
    <property type="project" value="UniProtKB-KW"/>
</dbReference>
<organism evidence="7 8">
    <name type="scientific">Maribellus luteus</name>
    <dbReference type="NCBI Taxonomy" id="2305463"/>
    <lineage>
        <taxon>Bacteria</taxon>
        <taxon>Pseudomonadati</taxon>
        <taxon>Bacteroidota</taxon>
        <taxon>Bacteroidia</taxon>
        <taxon>Marinilabiliales</taxon>
        <taxon>Prolixibacteraceae</taxon>
        <taxon>Maribellus</taxon>
    </lineage>
</organism>
<dbReference type="InterPro" id="IPR036249">
    <property type="entry name" value="Thioredoxin-like_sf"/>
</dbReference>
<dbReference type="AlphaFoldDB" id="A0A399SSZ5"/>
<dbReference type="Gene3D" id="3.40.30.10">
    <property type="entry name" value="Glutaredoxin"/>
    <property type="match status" value="1"/>
</dbReference>
<name>A0A399SSZ5_9BACT</name>
<comment type="subcellular location">
    <subcellularLocation>
        <location evidence="1">Cell envelope</location>
    </subcellularLocation>
</comment>
<evidence type="ECO:0000256" key="2">
    <source>
        <dbReference type="ARBA" id="ARBA00022748"/>
    </source>
</evidence>
<dbReference type="SUPFAM" id="SSF52833">
    <property type="entry name" value="Thioredoxin-like"/>
    <property type="match status" value="1"/>
</dbReference>
<dbReference type="Pfam" id="PF13905">
    <property type="entry name" value="Thioredoxin_8"/>
    <property type="match status" value="1"/>
</dbReference>
<evidence type="ECO:0000259" key="6">
    <source>
        <dbReference type="PROSITE" id="PS51352"/>
    </source>
</evidence>
<protein>
    <submittedName>
        <fullName evidence="7">AhpC/TSA family protein</fullName>
    </submittedName>
</protein>
<evidence type="ECO:0000313" key="7">
    <source>
        <dbReference type="EMBL" id="RIJ47166.1"/>
    </source>
</evidence>
<evidence type="ECO:0000256" key="3">
    <source>
        <dbReference type="ARBA" id="ARBA00023157"/>
    </source>
</evidence>
<dbReference type="GO" id="GO:0030313">
    <property type="term" value="C:cell envelope"/>
    <property type="evidence" value="ECO:0007669"/>
    <property type="project" value="UniProtKB-SubCell"/>
</dbReference>
<dbReference type="InterPro" id="IPR013766">
    <property type="entry name" value="Thioredoxin_domain"/>
</dbReference>
<dbReference type="PANTHER" id="PTHR42852">
    <property type="entry name" value="THIOL:DISULFIDE INTERCHANGE PROTEIN DSBE"/>
    <property type="match status" value="1"/>
</dbReference>
<dbReference type="PROSITE" id="PS51352">
    <property type="entry name" value="THIOREDOXIN_2"/>
    <property type="match status" value="1"/>
</dbReference>
<feature type="signal peptide" evidence="5">
    <location>
        <begin position="1"/>
        <end position="19"/>
    </location>
</feature>
<sequence>MKRLYYLFIILLPVMQTMAQEPVTGRFTACPNQSVSLSVYNGFKREIVETVNTDSFGNFNFKYPANYSGMGYLLFNEQQGFNFILHNGGIHITGISAGNPDSINFKNSPVNTQLYRFLYEQQIRESALGAWKYLEKLYTVIPLLKTQNKARGIKNEIDILEKQSLDFIQQQEAGTYLAWYLPLYTLINDMRVSIHNYPERISSHISQFRNTDLSNPLFYNSGLFPELLQQHFFMLENMGVPLDSVYVEMNNSTDYIISSLIDRNPELLDQTSLFLFNLFEQRSLFTSAEHLSLEMLNQNSCSISPKTSNRFESYRKMKIGNKAPDIIFGPGIDLSDNETEPNNQEECLSRVPNKYKLLVFIASWCPNCQQELIKLSAMYPKLKENDVEFVFIWLDKNTLDFKGYAKALPWINYCDYLEWNSKPAIDYHVFGTPTMYLLGENLEIISKVINAGHLEVLIKQMTSK</sequence>
<evidence type="ECO:0000256" key="1">
    <source>
        <dbReference type="ARBA" id="ARBA00004196"/>
    </source>
</evidence>
<dbReference type="PANTHER" id="PTHR42852:SF6">
    <property type="entry name" value="THIOL:DISULFIDE INTERCHANGE PROTEIN DSBE"/>
    <property type="match status" value="1"/>
</dbReference>
<keyword evidence="4" id="KW-0676">Redox-active center</keyword>
<keyword evidence="2" id="KW-0201">Cytochrome c-type biogenesis</keyword>
<comment type="caution">
    <text evidence="7">The sequence shown here is derived from an EMBL/GenBank/DDBJ whole genome shotgun (WGS) entry which is preliminary data.</text>
</comment>
<dbReference type="Proteomes" id="UP000265926">
    <property type="component" value="Unassembled WGS sequence"/>
</dbReference>
<dbReference type="EMBL" id="QWGR01000009">
    <property type="protein sequence ID" value="RIJ47166.1"/>
    <property type="molecule type" value="Genomic_DNA"/>
</dbReference>
<feature type="chain" id="PRO_5017233159" evidence="5">
    <location>
        <begin position="20"/>
        <end position="464"/>
    </location>
</feature>
<keyword evidence="3" id="KW-1015">Disulfide bond</keyword>
<proteinExistence type="predicted"/>
<evidence type="ECO:0000256" key="4">
    <source>
        <dbReference type="ARBA" id="ARBA00023284"/>
    </source>
</evidence>
<accession>A0A399SSZ5</accession>
<dbReference type="InterPro" id="IPR050553">
    <property type="entry name" value="Thioredoxin_ResA/DsbE_sf"/>
</dbReference>
<feature type="domain" description="Thioredoxin" evidence="6">
    <location>
        <begin position="317"/>
        <end position="463"/>
    </location>
</feature>
<keyword evidence="5" id="KW-0732">Signal</keyword>
<evidence type="ECO:0000256" key="5">
    <source>
        <dbReference type="SAM" id="SignalP"/>
    </source>
</evidence>
<dbReference type="OrthoDB" id="1114096at2"/>
<dbReference type="InterPro" id="IPR012336">
    <property type="entry name" value="Thioredoxin-like_fold"/>
</dbReference>
<gene>
    <name evidence="7" type="ORF">D1614_15520</name>
</gene>